<dbReference type="Proteomes" id="UP000231267">
    <property type="component" value="Unassembled WGS sequence"/>
</dbReference>
<comment type="caution">
    <text evidence="1">The sequence shown here is derived from an EMBL/GenBank/DDBJ whole genome shotgun (WGS) entry which is preliminary data.</text>
</comment>
<feature type="non-terminal residue" evidence="1">
    <location>
        <position position="1"/>
    </location>
</feature>
<dbReference type="EMBL" id="PFGP01000097">
    <property type="protein sequence ID" value="PIW66272.1"/>
    <property type="molecule type" value="Genomic_DNA"/>
</dbReference>
<gene>
    <name evidence="1" type="ORF">COW11_04165</name>
</gene>
<evidence type="ECO:0000313" key="1">
    <source>
        <dbReference type="EMBL" id="PIW66272.1"/>
    </source>
</evidence>
<sequence>TPSAYKKHKGLKRENLRDHMTDLELIFSMLGVATTKEIAVNKNAQGFVENKQAAFEGGAVAGNARRELELKSGKKVISKENYRRLPQNKKLLK</sequence>
<evidence type="ECO:0000313" key="2">
    <source>
        <dbReference type="Proteomes" id="UP000231267"/>
    </source>
</evidence>
<name>A0A2J0LEH9_9BACT</name>
<protein>
    <submittedName>
        <fullName evidence="1">Phage antirepressor protein</fullName>
    </submittedName>
</protein>
<proteinExistence type="predicted"/>
<accession>A0A2J0LEH9</accession>
<reference evidence="1 2" key="1">
    <citation type="submission" date="2017-09" db="EMBL/GenBank/DDBJ databases">
        <title>Depth-based differentiation of microbial function through sediment-hosted aquifers and enrichment of novel symbionts in the deep terrestrial subsurface.</title>
        <authorList>
            <person name="Probst A.J."/>
            <person name="Ladd B."/>
            <person name="Jarett J.K."/>
            <person name="Geller-Mcgrath D.E."/>
            <person name="Sieber C.M."/>
            <person name="Emerson J.B."/>
            <person name="Anantharaman K."/>
            <person name="Thomas B.C."/>
            <person name="Malmstrom R."/>
            <person name="Stieglmeier M."/>
            <person name="Klingl A."/>
            <person name="Woyke T."/>
            <person name="Ryan C.M."/>
            <person name="Banfield J.F."/>
        </authorList>
    </citation>
    <scope>NUCLEOTIDE SEQUENCE [LARGE SCALE GENOMIC DNA]</scope>
    <source>
        <strain evidence="1">CG12_big_fil_rev_8_21_14_0_65_43_15</strain>
    </source>
</reference>
<organism evidence="1 2">
    <name type="scientific">Candidatus Taenaricola geysiri</name>
    <dbReference type="NCBI Taxonomy" id="1974752"/>
    <lineage>
        <taxon>Bacteria</taxon>
        <taxon>Pseudomonadati</taxon>
        <taxon>Candidatus Omnitrophota</taxon>
        <taxon>Candidatus Taenaricola</taxon>
    </lineage>
</organism>
<dbReference type="AlphaFoldDB" id="A0A2J0LEH9"/>